<keyword evidence="1" id="KW-0255">Endonuclease</keyword>
<keyword evidence="1" id="KW-0540">Nuclease</keyword>
<proteinExistence type="predicted"/>
<dbReference type="AlphaFoldDB" id="A0A076VI64"/>
<dbReference type="Gene3D" id="3.40.1440.10">
    <property type="entry name" value="GIY-YIG endonuclease"/>
    <property type="match status" value="1"/>
</dbReference>
<accession>A0A076VI64</accession>
<dbReference type="SUPFAM" id="SSF82771">
    <property type="entry name" value="GIY-YIG endonuclease"/>
    <property type="match status" value="1"/>
</dbReference>
<sequence>MHKKSIKIYVGSAKNASVRPFKHLFKSTKTNLHLKNALKKYGLLCFVLIIFKIVGNMETVSSEKLQQMEDLYLKSIQQKYHFLEKAFTSTGYKYTPESLNKIKNKRLGTVLSEQTKNKLCMLFSGEKIPFLEKTL</sequence>
<protein>
    <submittedName>
        <fullName evidence="1">Hypothetical GIY-YIG homing endonuclease</fullName>
    </submittedName>
</protein>
<dbReference type="InterPro" id="IPR006350">
    <property type="entry name" value="Intron_endoG1"/>
</dbReference>
<name>A0A076VI64_9CHLO</name>
<keyword evidence="1" id="KW-0378">Hydrolase</keyword>
<dbReference type="NCBIfam" id="TIGR01453">
    <property type="entry name" value="grpIintron_endo"/>
    <property type="match status" value="1"/>
</dbReference>
<geneLocation type="mitochondrion" evidence="1"/>
<keyword evidence="1" id="KW-0496">Mitochondrion</keyword>
<dbReference type="InterPro" id="IPR035901">
    <property type="entry name" value="GIY-YIG_endonuc_sf"/>
</dbReference>
<dbReference type="GO" id="GO:0004519">
    <property type="term" value="F:endonuclease activity"/>
    <property type="evidence" value="ECO:0007669"/>
    <property type="project" value="UniProtKB-KW"/>
</dbReference>
<dbReference type="RefSeq" id="YP_009054686.1">
    <property type="nucleotide sequence ID" value="NC_024762.1"/>
</dbReference>
<evidence type="ECO:0000313" key="1">
    <source>
        <dbReference type="EMBL" id="AIK29174.1"/>
    </source>
</evidence>
<reference evidence="1" key="1">
    <citation type="journal article" date="2014" name="Genome Biol. Evol.">
        <title>Gene arrangement convergence, diverse intron content, and genetic code modifications in mitochondrial genomes of Sphaeropleales (Chlorophyta).</title>
        <authorList>
            <person name="Fucikova K."/>
            <person name="Lewis P.O."/>
            <person name="Gonzalez-Halphen D."/>
            <person name="Lewis L.A."/>
        </authorList>
    </citation>
    <scope>NUCLEOTIDE SEQUENCE</scope>
    <source>
        <strain evidence="1">UTEX 1240</strain>
    </source>
</reference>
<organism evidence="1">
    <name type="scientific">Ourococcus multisporus</name>
    <dbReference type="NCBI Taxonomy" id="132186"/>
    <lineage>
        <taxon>Eukaryota</taxon>
        <taxon>Viridiplantae</taxon>
        <taxon>Chlorophyta</taxon>
        <taxon>core chlorophytes</taxon>
        <taxon>Chlorophyceae</taxon>
        <taxon>CS clade</taxon>
        <taxon>Sphaeropleales</taxon>
        <taxon>Selenastraceae</taxon>
        <taxon>Ourococcus</taxon>
    </lineage>
</organism>
<dbReference type="EMBL" id="KJ806272">
    <property type="protein sequence ID" value="AIK29174.1"/>
    <property type="molecule type" value="Genomic_DNA"/>
</dbReference>